<organism evidence="1 2">
    <name type="scientific">Lucilia cuprina</name>
    <name type="common">Green bottle fly</name>
    <name type="synonym">Australian sheep blowfly</name>
    <dbReference type="NCBI Taxonomy" id="7375"/>
    <lineage>
        <taxon>Eukaryota</taxon>
        <taxon>Metazoa</taxon>
        <taxon>Ecdysozoa</taxon>
        <taxon>Arthropoda</taxon>
        <taxon>Hexapoda</taxon>
        <taxon>Insecta</taxon>
        <taxon>Pterygota</taxon>
        <taxon>Neoptera</taxon>
        <taxon>Endopterygota</taxon>
        <taxon>Diptera</taxon>
        <taxon>Brachycera</taxon>
        <taxon>Muscomorpha</taxon>
        <taxon>Oestroidea</taxon>
        <taxon>Calliphoridae</taxon>
        <taxon>Luciliinae</taxon>
        <taxon>Lucilia</taxon>
    </lineage>
</organism>
<evidence type="ECO:0000313" key="1">
    <source>
        <dbReference type="EMBL" id="KNC33045.1"/>
    </source>
</evidence>
<dbReference type="AlphaFoldDB" id="A0A0L0CL70"/>
<dbReference type="EMBL" id="JRES01000240">
    <property type="protein sequence ID" value="KNC33045.1"/>
    <property type="molecule type" value="Genomic_DNA"/>
</dbReference>
<dbReference type="OrthoDB" id="8035758at2759"/>
<dbReference type="Proteomes" id="UP000037069">
    <property type="component" value="Unassembled WGS sequence"/>
</dbReference>
<reference evidence="1 2" key="1">
    <citation type="journal article" date="2015" name="Nat. Commun.">
        <title>Lucilia cuprina genome unlocks parasitic fly biology to underpin future interventions.</title>
        <authorList>
            <person name="Anstead C.A."/>
            <person name="Korhonen P.K."/>
            <person name="Young N.D."/>
            <person name="Hall R.S."/>
            <person name="Jex A.R."/>
            <person name="Murali S.C."/>
            <person name="Hughes D.S."/>
            <person name="Lee S.F."/>
            <person name="Perry T."/>
            <person name="Stroehlein A.J."/>
            <person name="Ansell B.R."/>
            <person name="Breugelmans B."/>
            <person name="Hofmann A."/>
            <person name="Qu J."/>
            <person name="Dugan S."/>
            <person name="Lee S.L."/>
            <person name="Chao H."/>
            <person name="Dinh H."/>
            <person name="Han Y."/>
            <person name="Doddapaneni H.V."/>
            <person name="Worley K.C."/>
            <person name="Muzny D.M."/>
            <person name="Ioannidis P."/>
            <person name="Waterhouse R.M."/>
            <person name="Zdobnov E.M."/>
            <person name="James P.J."/>
            <person name="Bagnall N.H."/>
            <person name="Kotze A.C."/>
            <person name="Gibbs R.A."/>
            <person name="Richards S."/>
            <person name="Batterham P."/>
            <person name="Gasser R.B."/>
        </authorList>
    </citation>
    <scope>NUCLEOTIDE SEQUENCE [LARGE SCALE GENOMIC DNA]</scope>
    <source>
        <strain evidence="1 2">LS</strain>
        <tissue evidence="1">Full body</tissue>
    </source>
</reference>
<proteinExistence type="predicted"/>
<comment type="caution">
    <text evidence="1">The sequence shown here is derived from an EMBL/GenBank/DDBJ whole genome shotgun (WGS) entry which is preliminary data.</text>
</comment>
<accession>A0A0L0CL70</accession>
<evidence type="ECO:0000313" key="2">
    <source>
        <dbReference type="Proteomes" id="UP000037069"/>
    </source>
</evidence>
<name>A0A0L0CL70_LUCCU</name>
<sequence>MAVNNVMTYTIWYYLGELLNFFTARYLKLSPANSLATTFTTSLKEINESQIPTSVNRGLHYGEEGGDIYQSLDGVLTLTDVHARILKHEEQIFTDCNVDDLQGLSNDSFGESSAPQKFGEMDLSSDGTKVASRKKVVHMAQKSFGKPSSRTRLEPLREILMEQRNPASFSSKEKYLVKKHKHYVARFERIYGPVSVVLGWPSKEQQASDGIGQKEDGVIAAEAPWASCGAAGKGNLQLLLLRVLKRGLLGEQDLEMARTPSYRDPTNLRLASLMSLDRRQLKELDMAAVIDQSDPYGKRAGSWTRSLHEALTDPTCIV</sequence>
<gene>
    <name evidence="1" type="ORF">FF38_07161</name>
</gene>
<keyword evidence="2" id="KW-1185">Reference proteome</keyword>
<protein>
    <submittedName>
        <fullName evidence="1">Uncharacterized protein</fullName>
    </submittedName>
</protein>